<gene>
    <name evidence="2" type="ORF">pZL1.46c</name>
</gene>
<evidence type="ECO:0000313" key="2">
    <source>
        <dbReference type="EMBL" id="AHF46211.1"/>
    </source>
</evidence>
<protein>
    <submittedName>
        <fullName evidence="2">Sulfurtransferase DndC</fullName>
    </submittedName>
</protein>
<feature type="compositionally biased region" description="Basic residues" evidence="1">
    <location>
        <begin position="1"/>
        <end position="19"/>
    </location>
</feature>
<keyword evidence="2" id="KW-0808">Transferase</keyword>
<dbReference type="PANTHER" id="PTHR43196:SF2">
    <property type="entry name" value="PHOSPHOADENOSINE PHOSPHOSULFATE REDUCTASE"/>
    <property type="match status" value="1"/>
</dbReference>
<dbReference type="InterPro" id="IPR014729">
    <property type="entry name" value="Rossmann-like_a/b/a_fold"/>
</dbReference>
<dbReference type="NCBIfam" id="NF005316">
    <property type="entry name" value="PRK06850.1"/>
    <property type="match status" value="1"/>
</dbReference>
<dbReference type="InterPro" id="IPR050128">
    <property type="entry name" value="Sulfate_adenylyltrnsfr_sub2"/>
</dbReference>
<feature type="compositionally biased region" description="Low complexity" evidence="1">
    <location>
        <begin position="134"/>
        <end position="146"/>
    </location>
</feature>
<proteinExistence type="predicted"/>
<geneLocation type="plasmid" evidence="2">
    <name>pZL1</name>
</geneLocation>
<feature type="compositionally biased region" description="Basic residues" evidence="1">
    <location>
        <begin position="88"/>
        <end position="108"/>
    </location>
</feature>
<sequence>MPRGRPGHPWRKGRHRQRRIRADHPGHPDPPVREAAGPAERRPRQAPRPGGRHGPGPAPRPRGDRARGQGLRRRRGGRLAPPAAPPGRSRHRHPAPAAHPHRRVRRPAGRCPGLRRPGRRRAVVGGGRADRSRAVPAARAPDGPRAVGRRPRPRNIPRRAATPAAPPSVTHEKEFPLSTPTPVFLPLEVVKPQPFGGRPMRNVVQELLDEIRELYRADDVPWVVGYSGGKDSTLVLMLVWMALAGLPIEQRTKTVYVISTDTLVENPVVAAWANRSLDAMRAAAAEQQLPIEPHRLTPKLEDTFWVNLIGRGYAAPRPKFRWCTERLKIRPSNAFIQNVVSEHGQVILVLGIRKTESQARGRAMRRHEKGRLRDRVSPHGSLPNSYVYSPIEDFVTDEVWMALMQYPNPWGHSNKDLLAMYRGASADNECPLVVDTSTPSCGDSRMGCWTCTMVEQDKSLAAMVTNDEELSWMRPLLALRDALDIEDDRHLRDFRKMNGSLLIHRDRLVHGPYLQSAREDWLRRLLRAQTWIRAKGPDYVRDLNLITLDELHLIRRIWVFDKHEVEDTLPLIYEEETGQPFPGRPLDETITFNATQSMTEVLREVCGEDEQHYLLLRSLLATHRTYSTMQRRAGLLGALEDVLKKHSFSDEEEALAFAQSRRAAQAAPEEQQSLF</sequence>
<feature type="compositionally biased region" description="Basic residues" evidence="1">
    <location>
        <begin position="147"/>
        <end position="157"/>
    </location>
</feature>
<dbReference type="PANTHER" id="PTHR43196">
    <property type="entry name" value="SULFATE ADENYLYLTRANSFERASE SUBUNIT 2"/>
    <property type="match status" value="1"/>
</dbReference>
<accession>W0FX42</accession>
<dbReference type="NCBIfam" id="TIGR03183">
    <property type="entry name" value="DNA_S_dndC"/>
    <property type="match status" value="1"/>
</dbReference>
<dbReference type="EMBL" id="KF501372">
    <property type="protein sequence ID" value="AHF46211.1"/>
    <property type="molecule type" value="Genomic_DNA"/>
</dbReference>
<organism evidence="2">
    <name type="scientific">Streptomyces sp. 14R-10</name>
    <dbReference type="NCBI Taxonomy" id="1442159"/>
    <lineage>
        <taxon>Bacteria</taxon>
        <taxon>Bacillati</taxon>
        <taxon>Actinomycetota</taxon>
        <taxon>Actinomycetes</taxon>
        <taxon>Kitasatosporales</taxon>
        <taxon>Streptomycetaceae</taxon>
        <taxon>Streptomyces</taxon>
    </lineage>
</organism>
<feature type="region of interest" description="Disordered" evidence="1">
    <location>
        <begin position="1"/>
        <end position="177"/>
    </location>
</feature>
<reference evidence="2" key="1">
    <citation type="submission" date="2013-08" db="EMBL/GenBank/DDBJ databases">
        <title>Two distinct conjugal transfer systems on Streptomyces plasmid pZL1.</title>
        <authorList>
            <person name="Zhao L."/>
            <person name="Zhong L."/>
            <person name="Qin Z."/>
        </authorList>
    </citation>
    <scope>NUCLEOTIDE SEQUENCE</scope>
    <source>
        <strain evidence="2">14R-10</strain>
        <plasmid evidence="2">pZL1</plasmid>
    </source>
</reference>
<evidence type="ECO:0000256" key="1">
    <source>
        <dbReference type="SAM" id="MobiDB-lite"/>
    </source>
</evidence>
<dbReference type="AlphaFoldDB" id="W0FX42"/>
<name>W0FX42_9ACTN</name>
<dbReference type="InterPro" id="IPR017598">
    <property type="entry name" value="SulphurTrfase_DndC"/>
</dbReference>
<feature type="compositionally biased region" description="Basic and acidic residues" evidence="1">
    <location>
        <begin position="20"/>
        <end position="32"/>
    </location>
</feature>
<dbReference type="SUPFAM" id="SSF52402">
    <property type="entry name" value="Adenine nucleotide alpha hydrolases-like"/>
    <property type="match status" value="1"/>
</dbReference>
<dbReference type="GO" id="GO:0016740">
    <property type="term" value="F:transferase activity"/>
    <property type="evidence" value="ECO:0007669"/>
    <property type="project" value="UniProtKB-KW"/>
</dbReference>
<keyword evidence="2" id="KW-0614">Plasmid</keyword>
<dbReference type="Gene3D" id="3.40.50.620">
    <property type="entry name" value="HUPs"/>
    <property type="match status" value="1"/>
</dbReference>